<dbReference type="GeneID" id="85494863"/>
<keyword evidence="2" id="KW-1185">Reference proteome</keyword>
<accession>A0AA48QV47</accession>
<dbReference type="EMBL" id="AP028214">
    <property type="protein sequence ID" value="BEI90993.1"/>
    <property type="molecule type" value="Genomic_DNA"/>
</dbReference>
<dbReference type="AlphaFoldDB" id="A0AA48QV47"/>
<organism evidence="1 2">
    <name type="scientific">Cutaneotrichosporon cavernicola</name>
    <dbReference type="NCBI Taxonomy" id="279322"/>
    <lineage>
        <taxon>Eukaryota</taxon>
        <taxon>Fungi</taxon>
        <taxon>Dikarya</taxon>
        <taxon>Basidiomycota</taxon>
        <taxon>Agaricomycotina</taxon>
        <taxon>Tremellomycetes</taxon>
        <taxon>Trichosporonales</taxon>
        <taxon>Trichosporonaceae</taxon>
        <taxon>Cutaneotrichosporon</taxon>
    </lineage>
</organism>
<proteinExistence type="predicted"/>
<dbReference type="RefSeq" id="XP_060456258.1">
    <property type="nucleotide sequence ID" value="XM_060599579.1"/>
</dbReference>
<dbReference type="KEGG" id="ccac:CcaHIS019_0310630"/>
<reference evidence="1" key="1">
    <citation type="journal article" date="2023" name="BMC Genomics">
        <title>Chromosome-level genome assemblies of Cutaneotrichosporon spp. (Trichosporonales, Basidiomycota) reveal imbalanced evolution between nucleotide sequences and chromosome synteny.</title>
        <authorList>
            <person name="Kobayashi Y."/>
            <person name="Kayamori A."/>
            <person name="Aoki K."/>
            <person name="Shiwa Y."/>
            <person name="Matsutani M."/>
            <person name="Fujita N."/>
            <person name="Sugita T."/>
            <person name="Iwasaki W."/>
            <person name="Tanaka N."/>
            <person name="Takashima M."/>
        </authorList>
    </citation>
    <scope>NUCLEOTIDE SEQUENCE</scope>
    <source>
        <strain evidence="1">HIS019</strain>
    </source>
</reference>
<protein>
    <submittedName>
        <fullName evidence="1">Uncharacterized protein</fullName>
    </submittedName>
</protein>
<dbReference type="Proteomes" id="UP001233271">
    <property type="component" value="Chromosome 3"/>
</dbReference>
<evidence type="ECO:0000313" key="1">
    <source>
        <dbReference type="EMBL" id="BEI90993.1"/>
    </source>
</evidence>
<name>A0AA48QV47_9TREE</name>
<sequence length="171" mass="18702">MNIDAPVSRQRRRVGPGGRMGVMWIASWNVLAPGQGEPVAAKVKLWDECAREWGGIVRKGDVILLEDVEFVAEAFGPHREGPQLVLSPHNGRLPSKPVILFRTLPRYVATRADYVFRAGPRGAVSSGERGKINAEDQALRPGLRLARSDRGVQAVAEMARWCADWVGGEGP</sequence>
<gene>
    <name evidence="1" type="ORF">CcaverHIS019_0310630</name>
</gene>
<evidence type="ECO:0000313" key="2">
    <source>
        <dbReference type="Proteomes" id="UP001233271"/>
    </source>
</evidence>